<evidence type="ECO:0000313" key="2">
    <source>
        <dbReference type="EMBL" id="GAA0348937.1"/>
    </source>
</evidence>
<dbReference type="EMBL" id="BAAAEI010000006">
    <property type="protein sequence ID" value="GAA0348937.1"/>
    <property type="molecule type" value="Genomic_DNA"/>
</dbReference>
<keyword evidence="3" id="KW-1185">Reference proteome</keyword>
<evidence type="ECO:0000313" key="3">
    <source>
        <dbReference type="Proteomes" id="UP001501757"/>
    </source>
</evidence>
<dbReference type="Proteomes" id="UP001501757">
    <property type="component" value="Unassembled WGS sequence"/>
</dbReference>
<dbReference type="Gene3D" id="3.10.450.50">
    <property type="match status" value="1"/>
</dbReference>
<accession>A0ABP3GMB1</accession>
<dbReference type="InterPro" id="IPR032710">
    <property type="entry name" value="NTF2-like_dom_sf"/>
</dbReference>
<name>A0ABP3GMB1_9ALTE</name>
<dbReference type="RefSeq" id="WP_343842834.1">
    <property type="nucleotide sequence ID" value="NZ_BAAAEI010000006.1"/>
</dbReference>
<protein>
    <recommendedName>
        <fullName evidence="1">SnoaL-like domain-containing protein</fullName>
    </recommendedName>
</protein>
<evidence type="ECO:0000259" key="1">
    <source>
        <dbReference type="Pfam" id="PF12680"/>
    </source>
</evidence>
<dbReference type="InterPro" id="IPR037401">
    <property type="entry name" value="SnoaL-like"/>
</dbReference>
<feature type="domain" description="SnoaL-like" evidence="1">
    <location>
        <begin position="27"/>
        <end position="130"/>
    </location>
</feature>
<dbReference type="SUPFAM" id="SSF54427">
    <property type="entry name" value="NTF2-like"/>
    <property type="match status" value="1"/>
</dbReference>
<dbReference type="Pfam" id="PF12680">
    <property type="entry name" value="SnoaL_2"/>
    <property type="match status" value="1"/>
</dbReference>
<gene>
    <name evidence="2" type="ORF">GCM10009092_11650</name>
</gene>
<reference evidence="3" key="1">
    <citation type="journal article" date="2019" name="Int. J. Syst. Evol. Microbiol.">
        <title>The Global Catalogue of Microorganisms (GCM) 10K type strain sequencing project: providing services to taxonomists for standard genome sequencing and annotation.</title>
        <authorList>
            <consortium name="The Broad Institute Genomics Platform"/>
            <consortium name="The Broad Institute Genome Sequencing Center for Infectious Disease"/>
            <person name="Wu L."/>
            <person name="Ma J."/>
        </authorList>
    </citation>
    <scope>NUCLEOTIDE SEQUENCE [LARGE SCALE GENOMIC DNA]</scope>
    <source>
        <strain evidence="3">JCM 13378</strain>
    </source>
</reference>
<proteinExistence type="predicted"/>
<sequence length="141" mass="16255">MYIKRLVLLVTLLFCGLLHGQENIRTVEKFIDAFNRHDVNAMLAMTTPDIHWMSISAQQLSIETSTQAQLRDAMTSYFESVPSARSRLRSIDSSGAFVYTLEEATWLSRDEQKSQCSIAVYEFNEQKIRHVWYFPAHSCGK</sequence>
<comment type="caution">
    <text evidence="2">The sequence shown here is derived from an EMBL/GenBank/DDBJ whole genome shotgun (WGS) entry which is preliminary data.</text>
</comment>
<organism evidence="2 3">
    <name type="scientific">Bowmanella denitrificans</name>
    <dbReference type="NCBI Taxonomy" id="366582"/>
    <lineage>
        <taxon>Bacteria</taxon>
        <taxon>Pseudomonadati</taxon>
        <taxon>Pseudomonadota</taxon>
        <taxon>Gammaproteobacteria</taxon>
        <taxon>Alteromonadales</taxon>
        <taxon>Alteromonadaceae</taxon>
        <taxon>Bowmanella</taxon>
    </lineage>
</organism>